<dbReference type="PANTHER" id="PTHR34039">
    <property type="entry name" value="UPF0102 PROTEIN YRAN"/>
    <property type="match status" value="1"/>
</dbReference>
<evidence type="ECO:0000256" key="2">
    <source>
        <dbReference type="HAMAP-Rule" id="MF_00048"/>
    </source>
</evidence>
<protein>
    <recommendedName>
        <fullName evidence="2">UPF0102 protein H9746_00800</fullName>
    </recommendedName>
</protein>
<dbReference type="NCBIfam" id="NF009154">
    <property type="entry name" value="PRK12497.3-3"/>
    <property type="match status" value="1"/>
</dbReference>
<dbReference type="Proteomes" id="UP000886808">
    <property type="component" value="Unassembled WGS sequence"/>
</dbReference>
<dbReference type="Pfam" id="PF02021">
    <property type="entry name" value="UPF0102"/>
    <property type="match status" value="1"/>
</dbReference>
<reference evidence="3" key="1">
    <citation type="journal article" date="2021" name="PeerJ">
        <title>Extensive microbial diversity within the chicken gut microbiome revealed by metagenomics and culture.</title>
        <authorList>
            <person name="Gilroy R."/>
            <person name="Ravi A."/>
            <person name="Getino M."/>
            <person name="Pursley I."/>
            <person name="Horton D.L."/>
            <person name="Alikhan N.F."/>
            <person name="Baker D."/>
            <person name="Gharbi K."/>
            <person name="Hall N."/>
            <person name="Watson M."/>
            <person name="Adriaenssens E.M."/>
            <person name="Foster-Nyarko E."/>
            <person name="Jarju S."/>
            <person name="Secka A."/>
            <person name="Antonio M."/>
            <person name="Oren A."/>
            <person name="Chaudhuri R.R."/>
            <person name="La Ragione R."/>
            <person name="Hildebrand F."/>
            <person name="Pallen M.J."/>
        </authorList>
    </citation>
    <scope>NUCLEOTIDE SEQUENCE</scope>
    <source>
        <strain evidence="3">CHK193-4272</strain>
    </source>
</reference>
<comment type="similarity">
    <text evidence="1 2">Belongs to the UPF0102 family.</text>
</comment>
<organism evidence="3 4">
    <name type="scientific">Candidatus Butyricicoccus avistercoris</name>
    <dbReference type="NCBI Taxonomy" id="2838518"/>
    <lineage>
        <taxon>Bacteria</taxon>
        <taxon>Bacillati</taxon>
        <taxon>Bacillota</taxon>
        <taxon>Clostridia</taxon>
        <taxon>Eubacteriales</taxon>
        <taxon>Butyricicoccaceae</taxon>
        <taxon>Butyricicoccus</taxon>
    </lineage>
</organism>
<accession>A0A9D1PFX0</accession>
<dbReference type="HAMAP" id="MF_00048">
    <property type="entry name" value="UPF0102"/>
    <property type="match status" value="1"/>
</dbReference>
<reference evidence="3" key="2">
    <citation type="submission" date="2021-04" db="EMBL/GenBank/DDBJ databases">
        <authorList>
            <person name="Gilroy R."/>
        </authorList>
    </citation>
    <scope>NUCLEOTIDE SEQUENCE</scope>
    <source>
        <strain evidence="3">CHK193-4272</strain>
    </source>
</reference>
<dbReference type="GO" id="GO:0003676">
    <property type="term" value="F:nucleic acid binding"/>
    <property type="evidence" value="ECO:0007669"/>
    <property type="project" value="InterPro"/>
</dbReference>
<dbReference type="CDD" id="cd20736">
    <property type="entry name" value="PoNe_Nuclease"/>
    <property type="match status" value="1"/>
</dbReference>
<evidence type="ECO:0000313" key="3">
    <source>
        <dbReference type="EMBL" id="HIV61383.1"/>
    </source>
</evidence>
<dbReference type="NCBIfam" id="NF009150">
    <property type="entry name" value="PRK12497.1-3"/>
    <property type="match status" value="1"/>
</dbReference>
<dbReference type="PANTHER" id="PTHR34039:SF1">
    <property type="entry name" value="UPF0102 PROTEIN YRAN"/>
    <property type="match status" value="1"/>
</dbReference>
<dbReference type="AlphaFoldDB" id="A0A9D1PFX0"/>
<comment type="caution">
    <text evidence="3">The sequence shown here is derived from an EMBL/GenBank/DDBJ whole genome shotgun (WGS) entry which is preliminary data.</text>
</comment>
<name>A0A9D1PFX0_9FIRM</name>
<sequence length="115" mass="13564">MNRGKLGEDIALEFLSKKGYRLIERNYHSRFGEIDIIMKNDRYIIFVEVKLRKNSKYGTPAEFVTVKKQQKIIITAEDWIINNKTELQPRFDVIEIYMPENKAVSINHIENAFNA</sequence>
<gene>
    <name evidence="3" type="ORF">H9746_00800</name>
</gene>
<evidence type="ECO:0000313" key="4">
    <source>
        <dbReference type="Proteomes" id="UP000886808"/>
    </source>
</evidence>
<dbReference type="InterPro" id="IPR011335">
    <property type="entry name" value="Restrct_endonuc-II-like"/>
</dbReference>
<dbReference type="EMBL" id="DXIE01000006">
    <property type="protein sequence ID" value="HIV61383.1"/>
    <property type="molecule type" value="Genomic_DNA"/>
</dbReference>
<dbReference type="InterPro" id="IPR003509">
    <property type="entry name" value="UPF0102_YraN-like"/>
</dbReference>
<dbReference type="Gene3D" id="3.40.1350.10">
    <property type="match status" value="1"/>
</dbReference>
<dbReference type="NCBIfam" id="TIGR00252">
    <property type="entry name" value="YraN family protein"/>
    <property type="match status" value="1"/>
</dbReference>
<proteinExistence type="inferred from homology"/>
<evidence type="ECO:0000256" key="1">
    <source>
        <dbReference type="ARBA" id="ARBA00006738"/>
    </source>
</evidence>
<dbReference type="InterPro" id="IPR011856">
    <property type="entry name" value="tRNA_endonuc-like_dom_sf"/>
</dbReference>
<dbReference type="SUPFAM" id="SSF52980">
    <property type="entry name" value="Restriction endonuclease-like"/>
    <property type="match status" value="1"/>
</dbReference>